<protein>
    <submittedName>
        <fullName evidence="2">Uncharacterized protein</fullName>
    </submittedName>
</protein>
<evidence type="ECO:0000313" key="4">
    <source>
        <dbReference type="Proteomes" id="UP000217790"/>
    </source>
</evidence>
<name>A0A2H3CTW8_ARMGA</name>
<evidence type="ECO:0000313" key="2">
    <source>
        <dbReference type="EMBL" id="PBK79563.1"/>
    </source>
</evidence>
<accession>A0A2H3CTW8</accession>
<sequence length="122" mass="13564">MNVCSVKGMTFLGSGGGTTLRSIFFTKRSLNWTHGEDQERERGDSEEEGRRHCTPFGKTTRWGAGHALARRAAHARSLTTMEWPECLIVDDVERVLARLERGNLSSSSSFAAFTCAVFTLHD</sequence>
<feature type="region of interest" description="Disordered" evidence="1">
    <location>
        <begin position="35"/>
        <end position="58"/>
    </location>
</feature>
<feature type="compositionally biased region" description="Basic and acidic residues" evidence="1">
    <location>
        <begin position="35"/>
        <end position="51"/>
    </location>
</feature>
<evidence type="ECO:0000313" key="3">
    <source>
        <dbReference type="EMBL" id="PBK79699.1"/>
    </source>
</evidence>
<proteinExistence type="predicted"/>
<organism evidence="2 4">
    <name type="scientific">Armillaria gallica</name>
    <name type="common">Bulbous honey fungus</name>
    <name type="synonym">Armillaria bulbosa</name>
    <dbReference type="NCBI Taxonomy" id="47427"/>
    <lineage>
        <taxon>Eukaryota</taxon>
        <taxon>Fungi</taxon>
        <taxon>Dikarya</taxon>
        <taxon>Basidiomycota</taxon>
        <taxon>Agaricomycotina</taxon>
        <taxon>Agaricomycetes</taxon>
        <taxon>Agaricomycetidae</taxon>
        <taxon>Agaricales</taxon>
        <taxon>Marasmiineae</taxon>
        <taxon>Physalacriaceae</taxon>
        <taxon>Armillaria</taxon>
    </lineage>
</organism>
<dbReference type="AlphaFoldDB" id="A0A2H3CTW8"/>
<evidence type="ECO:0000256" key="1">
    <source>
        <dbReference type="SAM" id="MobiDB-lite"/>
    </source>
</evidence>
<dbReference type="Proteomes" id="UP000217790">
    <property type="component" value="Unassembled WGS sequence"/>
</dbReference>
<reference evidence="2" key="2">
    <citation type="journal article" date="2017" name="Nat. Ecol. Evol.">
        <title>Lineage-specific genetic innovations streamline the genomes of Armillaria species to pathogenesis.</title>
        <authorList>
            <consortium name="DOE Joint Genome Institute"/>
            <person name="Sipos G."/>
            <person name="Prasanna A.N."/>
            <person name="Walter M.C."/>
            <person name="O'Connor E."/>
            <person name="Balint B."/>
            <person name="Krizsan K."/>
            <person name="Kiss B."/>
            <person name="Hess J."/>
            <person name="Varga T."/>
            <person name="Slot J."/>
            <person name="Riley R."/>
            <person name="Boka B."/>
            <person name="Rigling D."/>
            <person name="Barry K."/>
            <person name="Lee J."/>
            <person name="Mihaltcheva S."/>
            <person name="LaButti K."/>
            <person name="Lipzen A."/>
            <person name="Waldron R."/>
            <person name="Moloney N.M."/>
            <person name="Sperisen C."/>
            <person name="Kredics L."/>
            <person name="Vagvolgyi C."/>
            <person name="Patrignani A."/>
            <person name="Fitzpatrick D."/>
            <person name="Nagy I."/>
            <person name="Doyle S."/>
            <person name="Anderson J."/>
            <person name="Grigoriev I.V."/>
            <person name="Guldener U."/>
            <person name="Munsterkotter M."/>
            <person name="Nagy L.G."/>
        </authorList>
    </citation>
    <scope>NUCLEOTIDE SEQUENCE [LARGE SCALE GENOMIC DNA]</scope>
    <source>
        <strain evidence="2">Ar21-2</strain>
    </source>
</reference>
<gene>
    <name evidence="3" type="ORF">ARMGADRAFT_1092884</name>
    <name evidence="2" type="ORF">ARMGADRAFT_1093043</name>
</gene>
<keyword evidence="4" id="KW-1185">Reference proteome</keyword>
<reference evidence="4" key="1">
    <citation type="journal article" date="2017" name="Nat. Ecol. Evol.">
        <title>Genome expansion and lineage-specific genetic innovations in the forest pathogenic fungi Armillaria.</title>
        <authorList>
            <person name="Sipos G."/>
            <person name="Prasanna A.N."/>
            <person name="Walter M.C."/>
            <person name="O'Connor E."/>
            <person name="Balint B."/>
            <person name="Krizsan K."/>
            <person name="Kiss B."/>
            <person name="Hess J."/>
            <person name="Varga T."/>
            <person name="Slot J."/>
            <person name="Riley R."/>
            <person name="Boka B."/>
            <person name="Rigling D."/>
            <person name="Barry K."/>
            <person name="Lee J."/>
            <person name="Mihaltcheva S."/>
            <person name="LaButti K."/>
            <person name="Lipzen A."/>
            <person name="Waldron R."/>
            <person name="Moloney N.M."/>
            <person name="Sperisen C."/>
            <person name="Kredics L."/>
            <person name="Vagvoelgyi C."/>
            <person name="Patrignani A."/>
            <person name="Fitzpatrick D."/>
            <person name="Nagy I."/>
            <person name="Doyle S."/>
            <person name="Anderson J.B."/>
            <person name="Grigoriev I.V."/>
            <person name="Gueldener U."/>
            <person name="Muensterkoetter M."/>
            <person name="Nagy L.G."/>
        </authorList>
    </citation>
    <scope>NUCLEOTIDE SEQUENCE [LARGE SCALE GENOMIC DNA]</scope>
    <source>
        <strain evidence="4">Ar21-2</strain>
    </source>
</reference>
<dbReference type="EMBL" id="KZ293771">
    <property type="protein sequence ID" value="PBK79563.1"/>
    <property type="molecule type" value="Genomic_DNA"/>
</dbReference>
<dbReference type="EMBL" id="KZ293763">
    <property type="protein sequence ID" value="PBK79699.1"/>
    <property type="molecule type" value="Genomic_DNA"/>
</dbReference>
<dbReference type="InParanoid" id="A0A2H3CTW8"/>